<dbReference type="OrthoDB" id="288203at2759"/>
<evidence type="ECO:0000256" key="1">
    <source>
        <dbReference type="ARBA" id="ARBA00004141"/>
    </source>
</evidence>
<evidence type="ECO:0000313" key="8">
    <source>
        <dbReference type="Proteomes" id="UP000729402"/>
    </source>
</evidence>
<dbReference type="GO" id="GO:0016020">
    <property type="term" value="C:membrane"/>
    <property type="evidence" value="ECO:0007669"/>
    <property type="project" value="UniProtKB-SubCell"/>
</dbReference>
<reference evidence="7" key="2">
    <citation type="submission" date="2021-02" db="EMBL/GenBank/DDBJ databases">
        <authorList>
            <person name="Kimball J.A."/>
            <person name="Haas M.W."/>
            <person name="Macchietto M."/>
            <person name="Kono T."/>
            <person name="Duquette J."/>
            <person name="Shao M."/>
        </authorList>
    </citation>
    <scope>NUCLEOTIDE SEQUENCE</scope>
    <source>
        <tissue evidence="7">Fresh leaf tissue</tissue>
    </source>
</reference>
<evidence type="ECO:0000256" key="2">
    <source>
        <dbReference type="ARBA" id="ARBA00022692"/>
    </source>
</evidence>
<protein>
    <recommendedName>
        <fullName evidence="6">SLC26A/SulP transporter domain-containing protein</fullName>
    </recommendedName>
</protein>
<evidence type="ECO:0000256" key="5">
    <source>
        <dbReference type="SAM" id="Phobius"/>
    </source>
</evidence>
<accession>A0A8J5WHM3</accession>
<evidence type="ECO:0000313" key="7">
    <source>
        <dbReference type="EMBL" id="KAG8088908.1"/>
    </source>
</evidence>
<proteinExistence type="predicted"/>
<dbReference type="AlphaFoldDB" id="A0A8J5WHM3"/>
<keyword evidence="4 5" id="KW-0472">Membrane</keyword>
<feature type="transmembrane region" description="Helical" evidence="5">
    <location>
        <begin position="63"/>
        <end position="86"/>
    </location>
</feature>
<keyword evidence="2 5" id="KW-0812">Transmembrane</keyword>
<evidence type="ECO:0000259" key="6">
    <source>
        <dbReference type="Pfam" id="PF00916"/>
    </source>
</evidence>
<name>A0A8J5WHM3_ZIZPA</name>
<comment type="subcellular location">
    <subcellularLocation>
        <location evidence="1">Membrane</location>
        <topology evidence="1">Multi-pass membrane protein</topology>
    </subcellularLocation>
</comment>
<sequence>MASRELPRRLLLHEAWACVGSISPTLHSDSANQVLPPSAIIIVTMIGLIKVKELCHLYKVDKFDFCICMVAFIGVIFFTMVIGLSASASYYT</sequence>
<dbReference type="InterPro" id="IPR011547">
    <property type="entry name" value="SLC26A/SulP_dom"/>
</dbReference>
<gene>
    <name evidence="7" type="ORF">GUJ93_ZPchr0011g28733</name>
</gene>
<evidence type="ECO:0000256" key="4">
    <source>
        <dbReference type="ARBA" id="ARBA00023136"/>
    </source>
</evidence>
<organism evidence="7 8">
    <name type="scientific">Zizania palustris</name>
    <name type="common">Northern wild rice</name>
    <dbReference type="NCBI Taxonomy" id="103762"/>
    <lineage>
        <taxon>Eukaryota</taxon>
        <taxon>Viridiplantae</taxon>
        <taxon>Streptophyta</taxon>
        <taxon>Embryophyta</taxon>
        <taxon>Tracheophyta</taxon>
        <taxon>Spermatophyta</taxon>
        <taxon>Magnoliopsida</taxon>
        <taxon>Liliopsida</taxon>
        <taxon>Poales</taxon>
        <taxon>Poaceae</taxon>
        <taxon>BOP clade</taxon>
        <taxon>Oryzoideae</taxon>
        <taxon>Oryzeae</taxon>
        <taxon>Zizaniinae</taxon>
        <taxon>Zizania</taxon>
    </lineage>
</organism>
<feature type="domain" description="SLC26A/SulP transporter" evidence="6">
    <location>
        <begin position="38"/>
        <end position="71"/>
    </location>
</feature>
<evidence type="ECO:0000256" key="3">
    <source>
        <dbReference type="ARBA" id="ARBA00022989"/>
    </source>
</evidence>
<reference evidence="7" key="1">
    <citation type="journal article" date="2021" name="bioRxiv">
        <title>Whole Genome Assembly and Annotation of Northern Wild Rice, Zizania palustris L., Supports a Whole Genome Duplication in the Zizania Genus.</title>
        <authorList>
            <person name="Haas M."/>
            <person name="Kono T."/>
            <person name="Macchietto M."/>
            <person name="Millas R."/>
            <person name="McGilp L."/>
            <person name="Shao M."/>
            <person name="Duquette J."/>
            <person name="Hirsch C.N."/>
            <person name="Kimball J."/>
        </authorList>
    </citation>
    <scope>NUCLEOTIDE SEQUENCE</scope>
    <source>
        <tissue evidence="7">Fresh leaf tissue</tissue>
    </source>
</reference>
<dbReference type="Proteomes" id="UP000729402">
    <property type="component" value="Unassembled WGS sequence"/>
</dbReference>
<dbReference type="Pfam" id="PF00916">
    <property type="entry name" value="Sulfate_transp"/>
    <property type="match status" value="1"/>
</dbReference>
<dbReference type="EMBL" id="JAAALK010000081">
    <property type="protein sequence ID" value="KAG8088908.1"/>
    <property type="molecule type" value="Genomic_DNA"/>
</dbReference>
<keyword evidence="3 5" id="KW-1133">Transmembrane helix</keyword>
<comment type="caution">
    <text evidence="7">The sequence shown here is derived from an EMBL/GenBank/DDBJ whole genome shotgun (WGS) entry which is preliminary data.</text>
</comment>
<keyword evidence="8" id="KW-1185">Reference proteome</keyword>